<sequence>MRSRRCFFWGFLGLGNGEEGADEAGGRAHTSATRLNVRGAATDFASAAFSIAYIHAICVVLEIIVSCMFYRSCKRSEADELTELELEEKGDLQASALSFLGPMDPNGVICPSVDMRPAWRKKEEERIAYFYLRNARPPRAKTRTSGSSETHASGVPTPKDAKDARSRWSKTPPGALKTMSAAAEDDAEGDHLDRLGHQPDQFTRERCHISYVNCDRAEDHQDEDEREQVGPQQRLAVRPKDASPSPEMATARGRAVQAEQDASWGFEDDEPERRRAQEESEGDQRHRQPRRIDPGLGQQPDRYTRERHHLSTAALRRTVPAPSRPPWSSLLRRPWKSSIVVTRTCRMDVVAINSIDRGGERQPTQSRKYGVLTTRTASDPTDYAHEHATLEIGSAHFPRMTLRISALRIGTVPGRRKANPQSSRGGDRPVVAVVGVATRSCRSQATAMSDPLQQTRHQVQVAANLPSAQYTKSSSGRARSGRGAAMAEGQRPRETWGWAADVGDGDGAPAGRQRWRMAPAMGAASPATEDEEEKAEPHIQLGAAWSPSWIVRVRGVRLSGCTRAAASSRGTATADLNPHIGRGAPRPRGHARVSRPRHHATP</sequence>
<feature type="compositionally biased region" description="Basic and acidic residues" evidence="1">
    <location>
        <begin position="189"/>
        <end position="199"/>
    </location>
</feature>
<organism evidence="3 4">
    <name type="scientific">Digitaria exilis</name>
    <dbReference type="NCBI Taxonomy" id="1010633"/>
    <lineage>
        <taxon>Eukaryota</taxon>
        <taxon>Viridiplantae</taxon>
        <taxon>Streptophyta</taxon>
        <taxon>Embryophyta</taxon>
        <taxon>Tracheophyta</taxon>
        <taxon>Spermatophyta</taxon>
        <taxon>Magnoliopsida</taxon>
        <taxon>Liliopsida</taxon>
        <taxon>Poales</taxon>
        <taxon>Poaceae</taxon>
        <taxon>PACMAD clade</taxon>
        <taxon>Panicoideae</taxon>
        <taxon>Panicodae</taxon>
        <taxon>Paniceae</taxon>
        <taxon>Anthephorinae</taxon>
        <taxon>Digitaria</taxon>
    </lineage>
</organism>
<dbReference type="AlphaFoldDB" id="A0A835FVR8"/>
<reference evidence="3" key="1">
    <citation type="submission" date="2020-07" db="EMBL/GenBank/DDBJ databases">
        <title>Genome sequence and genetic diversity analysis of an under-domesticated orphan crop, white fonio (Digitaria exilis).</title>
        <authorList>
            <person name="Bennetzen J.L."/>
            <person name="Chen S."/>
            <person name="Ma X."/>
            <person name="Wang X."/>
            <person name="Yssel A.E.J."/>
            <person name="Chaluvadi S.R."/>
            <person name="Johnson M."/>
            <person name="Gangashetty P."/>
            <person name="Hamidou F."/>
            <person name="Sanogo M.D."/>
            <person name="Zwaenepoel A."/>
            <person name="Wallace J."/>
            <person name="Van De Peer Y."/>
            <person name="Van Deynze A."/>
        </authorList>
    </citation>
    <scope>NUCLEOTIDE SEQUENCE</scope>
    <source>
        <tissue evidence="3">Leaves</tissue>
    </source>
</reference>
<keyword evidence="2" id="KW-1133">Transmembrane helix</keyword>
<keyword evidence="4" id="KW-1185">Reference proteome</keyword>
<protein>
    <submittedName>
        <fullName evidence="3">Uncharacterized protein</fullName>
    </submittedName>
</protein>
<feature type="compositionally biased region" description="Basic residues" evidence="1">
    <location>
        <begin position="585"/>
        <end position="602"/>
    </location>
</feature>
<feature type="compositionally biased region" description="Low complexity" evidence="1">
    <location>
        <begin position="564"/>
        <end position="584"/>
    </location>
</feature>
<accession>A0A835FVR8</accession>
<feature type="compositionally biased region" description="Low complexity" evidence="1">
    <location>
        <begin position="473"/>
        <end position="485"/>
    </location>
</feature>
<gene>
    <name evidence="3" type="ORF">HU200_003431</name>
</gene>
<feature type="region of interest" description="Disordered" evidence="1">
    <location>
        <begin position="217"/>
        <end position="305"/>
    </location>
</feature>
<feature type="region of interest" description="Disordered" evidence="1">
    <location>
        <begin position="468"/>
        <end position="511"/>
    </location>
</feature>
<comment type="caution">
    <text evidence="3">The sequence shown here is derived from an EMBL/GenBank/DDBJ whole genome shotgun (WGS) entry which is preliminary data.</text>
</comment>
<name>A0A835FVR8_9POAL</name>
<evidence type="ECO:0000256" key="2">
    <source>
        <dbReference type="SAM" id="Phobius"/>
    </source>
</evidence>
<dbReference type="EMBL" id="JACEFO010000191">
    <property type="protein sequence ID" value="KAF8776702.1"/>
    <property type="molecule type" value="Genomic_DNA"/>
</dbReference>
<feature type="region of interest" description="Disordered" evidence="1">
    <location>
        <begin position="564"/>
        <end position="602"/>
    </location>
</feature>
<feature type="region of interest" description="Disordered" evidence="1">
    <location>
        <begin position="138"/>
        <end position="199"/>
    </location>
</feature>
<keyword evidence="2" id="KW-0472">Membrane</keyword>
<feature type="transmembrane region" description="Helical" evidence="2">
    <location>
        <begin position="44"/>
        <end position="65"/>
    </location>
</feature>
<evidence type="ECO:0000256" key="1">
    <source>
        <dbReference type="SAM" id="MobiDB-lite"/>
    </source>
</evidence>
<feature type="compositionally biased region" description="Low complexity" evidence="1">
    <location>
        <begin position="499"/>
        <end position="511"/>
    </location>
</feature>
<evidence type="ECO:0000313" key="3">
    <source>
        <dbReference type="EMBL" id="KAF8776702.1"/>
    </source>
</evidence>
<keyword evidence="2" id="KW-0812">Transmembrane</keyword>
<evidence type="ECO:0000313" key="4">
    <source>
        <dbReference type="Proteomes" id="UP000636709"/>
    </source>
</evidence>
<dbReference type="Proteomes" id="UP000636709">
    <property type="component" value="Unassembled WGS sequence"/>
</dbReference>
<feature type="compositionally biased region" description="Basic and acidic residues" evidence="1">
    <location>
        <begin position="271"/>
        <end position="293"/>
    </location>
</feature>
<proteinExistence type="predicted"/>